<keyword evidence="3" id="KW-1185">Reference proteome</keyword>
<accession>A0A5N4CI07</accession>
<feature type="signal peptide" evidence="1">
    <location>
        <begin position="1"/>
        <end position="16"/>
    </location>
</feature>
<sequence>MHPLVVLVPWVLQAHWWVRLDPAAKVVRVLVVRSGTLRWESPWRDAGLGQSNLLNMTVWDLLWRGTSPCQGSPLGAVGWKPLLGAPAEVGNLHGAGLQRNTVVG</sequence>
<dbReference type="AlphaFoldDB" id="A0A5N4CI07"/>
<reference evidence="2 3" key="1">
    <citation type="journal article" date="2019" name="Mol. Ecol. Resour.">
        <title>Improving Illumina assemblies with Hi-C and long reads: an example with the North African dromedary.</title>
        <authorList>
            <person name="Elbers J.P."/>
            <person name="Rogers M.F."/>
            <person name="Perelman P.L."/>
            <person name="Proskuryakova A.A."/>
            <person name="Serdyukova N.A."/>
            <person name="Johnson W.E."/>
            <person name="Horin P."/>
            <person name="Corander J."/>
            <person name="Murphy D."/>
            <person name="Burger P.A."/>
        </authorList>
    </citation>
    <scope>NUCLEOTIDE SEQUENCE [LARGE SCALE GENOMIC DNA]</scope>
    <source>
        <strain evidence="2">Drom800</strain>
        <tissue evidence="2">Blood</tissue>
    </source>
</reference>
<protein>
    <submittedName>
        <fullName evidence="2">Uncharacterized protein</fullName>
    </submittedName>
</protein>
<dbReference type="Proteomes" id="UP000299084">
    <property type="component" value="Unassembled WGS sequence"/>
</dbReference>
<gene>
    <name evidence="2" type="ORF">Cadr_000023214</name>
</gene>
<evidence type="ECO:0000256" key="1">
    <source>
        <dbReference type="SAM" id="SignalP"/>
    </source>
</evidence>
<proteinExistence type="predicted"/>
<organism evidence="2 3">
    <name type="scientific">Camelus dromedarius</name>
    <name type="common">Dromedary</name>
    <name type="synonym">Arabian camel</name>
    <dbReference type="NCBI Taxonomy" id="9838"/>
    <lineage>
        <taxon>Eukaryota</taxon>
        <taxon>Metazoa</taxon>
        <taxon>Chordata</taxon>
        <taxon>Craniata</taxon>
        <taxon>Vertebrata</taxon>
        <taxon>Euteleostomi</taxon>
        <taxon>Mammalia</taxon>
        <taxon>Eutheria</taxon>
        <taxon>Laurasiatheria</taxon>
        <taxon>Artiodactyla</taxon>
        <taxon>Tylopoda</taxon>
        <taxon>Camelidae</taxon>
        <taxon>Camelus</taxon>
    </lineage>
</organism>
<dbReference type="EMBL" id="JWIN03000023">
    <property type="protein sequence ID" value="KAB1258575.1"/>
    <property type="molecule type" value="Genomic_DNA"/>
</dbReference>
<comment type="caution">
    <text evidence="2">The sequence shown here is derived from an EMBL/GenBank/DDBJ whole genome shotgun (WGS) entry which is preliminary data.</text>
</comment>
<name>A0A5N4CI07_CAMDR</name>
<feature type="chain" id="PRO_5024385328" evidence="1">
    <location>
        <begin position="17"/>
        <end position="104"/>
    </location>
</feature>
<evidence type="ECO:0000313" key="3">
    <source>
        <dbReference type="Proteomes" id="UP000299084"/>
    </source>
</evidence>
<evidence type="ECO:0000313" key="2">
    <source>
        <dbReference type="EMBL" id="KAB1258575.1"/>
    </source>
</evidence>
<keyword evidence="1" id="KW-0732">Signal</keyword>